<dbReference type="PANTHER" id="PTHR44936">
    <property type="entry name" value="SENSOR PROTEIN CREC"/>
    <property type="match status" value="1"/>
</dbReference>
<keyword evidence="5" id="KW-0597">Phosphoprotein</keyword>
<sequence>MRSLSSQLTAICLVSALCCIGLGWILVGIYGQTDGVQTEAAARQVQTECARLGERFAAATDAARASDHAQELAGVVLQLVLQEAPGVEGGVYDPARGNIAYAFPTYDGSDTKLDVPQAERTNIETVASRALAQRGTVLYTREGRREALLIAACPLGRAWAAWTMTRVANARDGTYGPLAAGLAVLLAVVLVTAVGLATITRRWRAKFDAVGKALAGSERVPSIPPTGSPEIDRLSDAVMAYAARVEEARRERLALDATLQRHERLTTLGRMTATVAHEIRNPIGTMRLAAENALHADPDGMSPAAQRSLGMVLTQVDRLNRVVESLLAMVQPVRVVPTWTPLDAWLDTFIHETSWPRAFDVDADAVDERSWYMDGEQMRRAAENLVRNAMQHAPADGRVRLAVSTRGRVLRVAVDNDGEPIAADVAARLFEPFVSGRIDGHGLGLALVMDIALAHGGSAGHLREHDMTRFFIEVPWHAS</sequence>
<evidence type="ECO:0000256" key="3">
    <source>
        <dbReference type="ARBA" id="ARBA00012438"/>
    </source>
</evidence>
<dbReference type="Gene3D" id="3.30.565.10">
    <property type="entry name" value="Histidine kinase-like ATPase, C-terminal domain"/>
    <property type="match status" value="1"/>
</dbReference>
<evidence type="ECO:0000259" key="12">
    <source>
        <dbReference type="PROSITE" id="PS50109"/>
    </source>
</evidence>
<keyword evidence="11" id="KW-1133">Transmembrane helix</keyword>
<dbReference type="InterPro" id="IPR003661">
    <property type="entry name" value="HisK_dim/P_dom"/>
</dbReference>
<keyword evidence="4" id="KW-1003">Cell membrane</keyword>
<dbReference type="InterPro" id="IPR003594">
    <property type="entry name" value="HATPase_dom"/>
</dbReference>
<dbReference type="SMART" id="SM00387">
    <property type="entry name" value="HATPase_c"/>
    <property type="match status" value="1"/>
</dbReference>
<accession>A0ABT6BBY8</accession>
<dbReference type="EC" id="2.7.13.3" evidence="3"/>
<dbReference type="SUPFAM" id="SSF47384">
    <property type="entry name" value="Homodimeric domain of signal transducing histidine kinase"/>
    <property type="match status" value="1"/>
</dbReference>
<keyword evidence="11" id="KW-0472">Membrane</keyword>
<gene>
    <name evidence="13" type="ORF">P3W24_11770</name>
</gene>
<keyword evidence="8" id="KW-0902">Two-component regulatory system</keyword>
<feature type="domain" description="Histidine kinase" evidence="12">
    <location>
        <begin position="274"/>
        <end position="478"/>
    </location>
</feature>
<dbReference type="PROSITE" id="PS50109">
    <property type="entry name" value="HIS_KIN"/>
    <property type="match status" value="1"/>
</dbReference>
<comment type="caution">
    <text evidence="13">The sequence shown here is derived from an EMBL/GenBank/DDBJ whole genome shotgun (WGS) entry which is preliminary data.</text>
</comment>
<dbReference type="PANTHER" id="PTHR44936:SF9">
    <property type="entry name" value="SENSOR PROTEIN CREC"/>
    <property type="match status" value="1"/>
</dbReference>
<evidence type="ECO:0000256" key="5">
    <source>
        <dbReference type="ARBA" id="ARBA00022553"/>
    </source>
</evidence>
<evidence type="ECO:0000256" key="6">
    <source>
        <dbReference type="ARBA" id="ARBA00022679"/>
    </source>
</evidence>
<proteinExistence type="predicted"/>
<evidence type="ECO:0000256" key="9">
    <source>
        <dbReference type="ARBA" id="ARBA00023026"/>
    </source>
</evidence>
<dbReference type="Proteomes" id="UP001528850">
    <property type="component" value="Unassembled WGS sequence"/>
</dbReference>
<evidence type="ECO:0000256" key="7">
    <source>
        <dbReference type="ARBA" id="ARBA00022777"/>
    </source>
</evidence>
<dbReference type="Gene3D" id="1.10.287.130">
    <property type="match status" value="1"/>
</dbReference>
<evidence type="ECO:0000256" key="11">
    <source>
        <dbReference type="SAM" id="Phobius"/>
    </source>
</evidence>
<dbReference type="CDD" id="cd00082">
    <property type="entry name" value="HisKA"/>
    <property type="match status" value="1"/>
</dbReference>
<evidence type="ECO:0000313" key="14">
    <source>
        <dbReference type="Proteomes" id="UP001528850"/>
    </source>
</evidence>
<dbReference type="GO" id="GO:0005524">
    <property type="term" value="F:ATP binding"/>
    <property type="evidence" value="ECO:0007669"/>
    <property type="project" value="UniProtKB-KW"/>
</dbReference>
<evidence type="ECO:0000256" key="10">
    <source>
        <dbReference type="SAM" id="Coils"/>
    </source>
</evidence>
<dbReference type="InterPro" id="IPR050980">
    <property type="entry name" value="2C_sensor_his_kinase"/>
</dbReference>
<evidence type="ECO:0000313" key="13">
    <source>
        <dbReference type="EMBL" id="MDF4025643.1"/>
    </source>
</evidence>
<reference evidence="13 14" key="1">
    <citation type="journal article" date="2024" name="Curr. Microbiol.">
        <title>Luteibacter sahnii sp. nov., A Novel Yellow-Colored Xanthomonadin Pigment Producing Probiotic Bacterium from Healthy Rice Seed Microbiome.</title>
        <authorList>
            <person name="Jaiswal G."/>
            <person name="Rana R."/>
            <person name="Nayak P.K."/>
            <person name="Chouhan R."/>
            <person name="Gandhi S.G."/>
            <person name="Patel H.K."/>
            <person name="Patil P.B."/>
        </authorList>
    </citation>
    <scope>NUCLEOTIDE SEQUENCE [LARGE SCALE GENOMIC DNA]</scope>
    <source>
        <strain evidence="13 14">PPL201</strain>
    </source>
</reference>
<dbReference type="Pfam" id="PF02518">
    <property type="entry name" value="HATPase_c"/>
    <property type="match status" value="1"/>
</dbReference>
<dbReference type="Pfam" id="PF00512">
    <property type="entry name" value="HisKA"/>
    <property type="match status" value="1"/>
</dbReference>
<keyword evidence="6" id="KW-0808">Transferase</keyword>
<comment type="subcellular location">
    <subcellularLocation>
        <location evidence="2">Cell membrane</location>
        <topology evidence="2">Multi-pass membrane protein</topology>
    </subcellularLocation>
</comment>
<keyword evidence="10" id="KW-0175">Coiled coil</keyword>
<dbReference type="PRINTS" id="PR00344">
    <property type="entry name" value="BCTRLSENSOR"/>
</dbReference>
<dbReference type="InterPro" id="IPR005467">
    <property type="entry name" value="His_kinase_dom"/>
</dbReference>
<dbReference type="InterPro" id="IPR036890">
    <property type="entry name" value="HATPase_C_sf"/>
</dbReference>
<dbReference type="SMART" id="SM00388">
    <property type="entry name" value="HisKA"/>
    <property type="match status" value="1"/>
</dbReference>
<evidence type="ECO:0000256" key="2">
    <source>
        <dbReference type="ARBA" id="ARBA00004651"/>
    </source>
</evidence>
<evidence type="ECO:0000256" key="1">
    <source>
        <dbReference type="ARBA" id="ARBA00000085"/>
    </source>
</evidence>
<protein>
    <recommendedName>
        <fullName evidence="3">histidine kinase</fullName>
        <ecNumber evidence="3">2.7.13.3</ecNumber>
    </recommendedName>
</protein>
<keyword evidence="13" id="KW-0547">Nucleotide-binding</keyword>
<dbReference type="InterPro" id="IPR036097">
    <property type="entry name" value="HisK_dim/P_sf"/>
</dbReference>
<feature type="transmembrane region" description="Helical" evidence="11">
    <location>
        <begin position="177"/>
        <end position="199"/>
    </location>
</feature>
<organism evidence="13 14">
    <name type="scientific">Luteibacter sahnii</name>
    <dbReference type="NCBI Taxonomy" id="3021977"/>
    <lineage>
        <taxon>Bacteria</taxon>
        <taxon>Pseudomonadati</taxon>
        <taxon>Pseudomonadota</taxon>
        <taxon>Gammaproteobacteria</taxon>
        <taxon>Lysobacterales</taxon>
        <taxon>Rhodanobacteraceae</taxon>
        <taxon>Luteibacter</taxon>
    </lineage>
</organism>
<keyword evidence="13" id="KW-0067">ATP-binding</keyword>
<keyword evidence="11" id="KW-0812">Transmembrane</keyword>
<dbReference type="SUPFAM" id="SSF55874">
    <property type="entry name" value="ATPase domain of HSP90 chaperone/DNA topoisomerase II/histidine kinase"/>
    <property type="match status" value="1"/>
</dbReference>
<feature type="transmembrane region" description="Helical" evidence="11">
    <location>
        <begin position="6"/>
        <end position="27"/>
    </location>
</feature>
<dbReference type="InterPro" id="IPR004358">
    <property type="entry name" value="Sig_transdc_His_kin-like_C"/>
</dbReference>
<dbReference type="EMBL" id="JARJJS010000002">
    <property type="protein sequence ID" value="MDF4025643.1"/>
    <property type="molecule type" value="Genomic_DNA"/>
</dbReference>
<name>A0ABT6BBY8_9GAMM</name>
<keyword evidence="7" id="KW-0418">Kinase</keyword>
<evidence type="ECO:0000256" key="4">
    <source>
        <dbReference type="ARBA" id="ARBA00022475"/>
    </source>
</evidence>
<comment type="catalytic activity">
    <reaction evidence="1">
        <text>ATP + protein L-histidine = ADP + protein N-phospho-L-histidine.</text>
        <dbReference type="EC" id="2.7.13.3"/>
    </reaction>
</comment>
<keyword evidence="9" id="KW-0843">Virulence</keyword>
<evidence type="ECO:0000256" key="8">
    <source>
        <dbReference type="ARBA" id="ARBA00023012"/>
    </source>
</evidence>
<feature type="coiled-coil region" evidence="10">
    <location>
        <begin position="231"/>
        <end position="265"/>
    </location>
</feature>
<dbReference type="CDD" id="cd00075">
    <property type="entry name" value="HATPase"/>
    <property type="match status" value="1"/>
</dbReference>
<keyword evidence="14" id="KW-1185">Reference proteome</keyword>